<keyword evidence="2" id="KW-0677">Repeat</keyword>
<feature type="domain" description="Myb-like" evidence="6">
    <location>
        <begin position="9"/>
        <end position="61"/>
    </location>
</feature>
<feature type="domain" description="Myb-like" evidence="6">
    <location>
        <begin position="62"/>
        <end position="112"/>
    </location>
</feature>
<evidence type="ECO:0000256" key="4">
    <source>
        <dbReference type="ARBA" id="ARBA00023242"/>
    </source>
</evidence>
<feature type="region of interest" description="Disordered" evidence="5">
    <location>
        <begin position="210"/>
        <end position="231"/>
    </location>
</feature>
<reference evidence="8" key="1">
    <citation type="journal article" date="2023" name="Plant Biotechnol. J.">
        <title>Chromosome-level wild Hevea brasiliensis genome provides new tools for genomic-assisted breeding and valuable loci to elevate rubber yield.</title>
        <authorList>
            <person name="Cheng H."/>
            <person name="Song X."/>
            <person name="Hu Y."/>
            <person name="Wu T."/>
            <person name="Yang Q."/>
            <person name="An Z."/>
            <person name="Feng S."/>
            <person name="Deng Z."/>
            <person name="Wu W."/>
            <person name="Zeng X."/>
            <person name="Tu M."/>
            <person name="Wang X."/>
            <person name="Huang H."/>
        </authorList>
    </citation>
    <scope>NUCLEOTIDE SEQUENCE</scope>
    <source>
        <strain evidence="8">MT/VB/25A 57/8</strain>
    </source>
</reference>
<evidence type="ECO:0000256" key="5">
    <source>
        <dbReference type="SAM" id="MobiDB-lite"/>
    </source>
</evidence>
<protein>
    <submittedName>
        <fullName evidence="8">Uncharacterized protein</fullName>
    </submittedName>
</protein>
<dbReference type="InterPro" id="IPR017930">
    <property type="entry name" value="Myb_dom"/>
</dbReference>
<dbReference type="Proteomes" id="UP001174677">
    <property type="component" value="Chromosome 13"/>
</dbReference>
<keyword evidence="9" id="KW-1185">Reference proteome</keyword>
<proteinExistence type="predicted"/>
<dbReference type="InterPro" id="IPR009057">
    <property type="entry name" value="Homeodomain-like_sf"/>
</dbReference>
<dbReference type="PANTHER" id="PTHR47994">
    <property type="entry name" value="F14D16.11-RELATED"/>
    <property type="match status" value="1"/>
</dbReference>
<keyword evidence="4" id="KW-0539">Nucleus</keyword>
<gene>
    <name evidence="8" type="ORF">P3X46_023240</name>
</gene>
<organism evidence="8 9">
    <name type="scientific">Hevea brasiliensis</name>
    <name type="common">Para rubber tree</name>
    <name type="synonym">Siphonia brasiliensis</name>
    <dbReference type="NCBI Taxonomy" id="3981"/>
    <lineage>
        <taxon>Eukaryota</taxon>
        <taxon>Viridiplantae</taxon>
        <taxon>Streptophyta</taxon>
        <taxon>Embryophyta</taxon>
        <taxon>Tracheophyta</taxon>
        <taxon>Spermatophyta</taxon>
        <taxon>Magnoliopsida</taxon>
        <taxon>eudicotyledons</taxon>
        <taxon>Gunneridae</taxon>
        <taxon>Pentapetalae</taxon>
        <taxon>rosids</taxon>
        <taxon>fabids</taxon>
        <taxon>Malpighiales</taxon>
        <taxon>Euphorbiaceae</taxon>
        <taxon>Crotonoideae</taxon>
        <taxon>Micrandreae</taxon>
        <taxon>Hevea</taxon>
    </lineage>
</organism>
<dbReference type="Gene3D" id="1.10.10.60">
    <property type="entry name" value="Homeodomain-like"/>
    <property type="match status" value="2"/>
</dbReference>
<comment type="subcellular location">
    <subcellularLocation>
        <location evidence="1">Nucleus</location>
    </subcellularLocation>
</comment>
<evidence type="ECO:0000256" key="1">
    <source>
        <dbReference type="ARBA" id="ARBA00004123"/>
    </source>
</evidence>
<evidence type="ECO:0000259" key="7">
    <source>
        <dbReference type="PROSITE" id="PS51294"/>
    </source>
</evidence>
<feature type="region of interest" description="Disordered" evidence="5">
    <location>
        <begin position="128"/>
        <end position="153"/>
    </location>
</feature>
<evidence type="ECO:0000313" key="8">
    <source>
        <dbReference type="EMBL" id="KAJ9163589.1"/>
    </source>
</evidence>
<feature type="domain" description="HTH myb-type" evidence="7">
    <location>
        <begin position="9"/>
        <end position="61"/>
    </location>
</feature>
<evidence type="ECO:0000259" key="6">
    <source>
        <dbReference type="PROSITE" id="PS50090"/>
    </source>
</evidence>
<evidence type="ECO:0000256" key="3">
    <source>
        <dbReference type="ARBA" id="ARBA00023125"/>
    </source>
</evidence>
<keyword evidence="3" id="KW-0238">DNA-binding</keyword>
<accession>A0ABQ9LD09</accession>
<dbReference type="EMBL" id="JARPOI010000013">
    <property type="protein sequence ID" value="KAJ9163589.1"/>
    <property type="molecule type" value="Genomic_DNA"/>
</dbReference>
<dbReference type="InterPro" id="IPR015495">
    <property type="entry name" value="Myb_TF_plants"/>
</dbReference>
<feature type="domain" description="HTH myb-type" evidence="7">
    <location>
        <begin position="62"/>
        <end position="116"/>
    </location>
</feature>
<dbReference type="PROSITE" id="PS51294">
    <property type="entry name" value="HTH_MYB"/>
    <property type="match status" value="2"/>
</dbReference>
<dbReference type="PROSITE" id="PS50090">
    <property type="entry name" value="MYB_LIKE"/>
    <property type="match status" value="2"/>
</dbReference>
<dbReference type="PANTHER" id="PTHR47994:SF5">
    <property type="entry name" value="F14D16.11-RELATED"/>
    <property type="match status" value="1"/>
</dbReference>
<dbReference type="Pfam" id="PF00249">
    <property type="entry name" value="Myb_DNA-binding"/>
    <property type="match status" value="2"/>
</dbReference>
<sequence length="443" mass="48362">MGRTPCCNEAGLKKGAWTADEDHKLIAYIQEHGEGGWRTLPQKAGLQRCGKSCRLRWANYLRPDIKRGEFSAEEEEKIIELHASLGNRWSAIARHLPKRTDNEIKNYWNTHLKKRLVDMGIDPVTHKQIGPSPTSPPNDNSCNVNEERSGSEFMPIQRSTSTSAKLLNRVSAKFAQMQRKEMATSRPTPSPCLDAIKALLLNSAKDSIIGSGSSGGGGGGDDSDVEILPSRPISRSSSSRILLNKMASKLAPSKSLDLLKNSLSVPSMASTSVSDTSTTVGSYNNIDSPISISDFLESMPTSSSACESSEFTGNLGMGEDQVNEAIAALHQAMELDTTTPQEYPMYASYELEELLGDFGGEDGANFTSAVSQSKAGDSQVAISMEPTSDFIEKFTNMPFGCSPNEYSTIKDYYHGKEESNSGALEVNMNYWNEDFDLVNFAMQ</sequence>
<dbReference type="InterPro" id="IPR001005">
    <property type="entry name" value="SANT/Myb"/>
</dbReference>
<comment type="caution">
    <text evidence="8">The sequence shown here is derived from an EMBL/GenBank/DDBJ whole genome shotgun (WGS) entry which is preliminary data.</text>
</comment>
<name>A0ABQ9LD09_HEVBR</name>
<dbReference type="SMART" id="SM00717">
    <property type="entry name" value="SANT"/>
    <property type="match status" value="2"/>
</dbReference>
<evidence type="ECO:0000313" key="9">
    <source>
        <dbReference type="Proteomes" id="UP001174677"/>
    </source>
</evidence>
<evidence type="ECO:0000256" key="2">
    <source>
        <dbReference type="ARBA" id="ARBA00022737"/>
    </source>
</evidence>
<dbReference type="SUPFAM" id="SSF46689">
    <property type="entry name" value="Homeodomain-like"/>
    <property type="match status" value="1"/>
</dbReference>
<dbReference type="CDD" id="cd00167">
    <property type="entry name" value="SANT"/>
    <property type="match status" value="2"/>
</dbReference>